<dbReference type="EMBL" id="SWFT01000101">
    <property type="protein sequence ID" value="KAA8901599.1"/>
    <property type="molecule type" value="Genomic_DNA"/>
</dbReference>
<keyword evidence="5" id="KW-0106">Calcium</keyword>
<feature type="domain" description="EF-hand" evidence="8">
    <location>
        <begin position="60"/>
        <end position="95"/>
    </location>
</feature>
<evidence type="ECO:0000256" key="7">
    <source>
        <dbReference type="ARBA" id="ARBA00071944"/>
    </source>
</evidence>
<evidence type="ECO:0000256" key="1">
    <source>
        <dbReference type="ARBA" id="ARBA00006049"/>
    </source>
</evidence>
<dbReference type="GeneID" id="54781778"/>
<feature type="domain" description="EF-hand" evidence="8">
    <location>
        <begin position="96"/>
        <end position="131"/>
    </location>
</feature>
<protein>
    <recommendedName>
        <fullName evidence="7">Calcium-binding protein NCS-1</fullName>
    </recommendedName>
</protein>
<dbReference type="OrthoDB" id="191686at2759"/>
<dbReference type="GO" id="GO:0008047">
    <property type="term" value="F:enzyme activator activity"/>
    <property type="evidence" value="ECO:0007669"/>
    <property type="project" value="UniProtKB-ARBA"/>
</dbReference>
<dbReference type="VEuPathDB" id="FungiDB:DIURU_003127"/>
<evidence type="ECO:0000259" key="8">
    <source>
        <dbReference type="PROSITE" id="PS50222"/>
    </source>
</evidence>
<keyword evidence="2" id="KW-0519">Myristate</keyword>
<dbReference type="Gene3D" id="1.10.238.10">
    <property type="entry name" value="EF-hand"/>
    <property type="match status" value="1"/>
</dbReference>
<dbReference type="PANTHER" id="PTHR23055">
    <property type="entry name" value="CALCIUM BINDING PROTEINS"/>
    <property type="match status" value="1"/>
</dbReference>
<evidence type="ECO:0000313" key="9">
    <source>
        <dbReference type="EMBL" id="KAA8901599.1"/>
    </source>
</evidence>
<dbReference type="Proteomes" id="UP000449547">
    <property type="component" value="Unassembled WGS sequence"/>
</dbReference>
<keyword evidence="3" id="KW-0479">Metal-binding</keyword>
<keyword evidence="6" id="KW-0449">Lipoprotein</keyword>
<dbReference type="PROSITE" id="PS00018">
    <property type="entry name" value="EF_HAND_1"/>
    <property type="match status" value="1"/>
</dbReference>
<comment type="similarity">
    <text evidence="1">Belongs to the recoverin family.</text>
</comment>
<accession>A0A642UM25</accession>
<organism evidence="9 10">
    <name type="scientific">Diutina rugosa</name>
    <name type="common">Yeast</name>
    <name type="synonym">Candida rugosa</name>
    <dbReference type="NCBI Taxonomy" id="5481"/>
    <lineage>
        <taxon>Eukaryota</taxon>
        <taxon>Fungi</taxon>
        <taxon>Dikarya</taxon>
        <taxon>Ascomycota</taxon>
        <taxon>Saccharomycotina</taxon>
        <taxon>Pichiomycetes</taxon>
        <taxon>Debaryomycetaceae</taxon>
        <taxon>Diutina</taxon>
    </lineage>
</organism>
<evidence type="ECO:0000256" key="6">
    <source>
        <dbReference type="ARBA" id="ARBA00023288"/>
    </source>
</evidence>
<dbReference type="PROSITE" id="PS50222">
    <property type="entry name" value="EF_HAND_2"/>
    <property type="match status" value="2"/>
</dbReference>
<sequence length="191" mass="22180">MGKAVSKLSKDDLKWLRSATYFDKRELQQWYKGFLRDCPSGQLSEEEFAKVFKQFFPFGDPTDYCHYLFKAFDADDSKYVDFKEFIVALSITSRGTPDQKLNWTFKVYDHQKTGKVTYQDVLRVVQAVYKMVGPMVELPDDEATPEARSEKFFVLLGKNPETDTIDLDDFKRLAKIDSSVISVLNSYEAWV</sequence>
<keyword evidence="10" id="KW-1185">Reference proteome</keyword>
<dbReference type="SUPFAM" id="SSF47473">
    <property type="entry name" value="EF-hand"/>
    <property type="match status" value="1"/>
</dbReference>
<dbReference type="GO" id="GO:0005829">
    <property type="term" value="C:cytosol"/>
    <property type="evidence" value="ECO:0007669"/>
    <property type="project" value="TreeGrafter"/>
</dbReference>
<dbReference type="RefSeq" id="XP_034012036.1">
    <property type="nucleotide sequence ID" value="XM_034155855.1"/>
</dbReference>
<comment type="caution">
    <text evidence="9">The sequence shown here is derived from an EMBL/GenBank/DDBJ whole genome shotgun (WGS) entry which is preliminary data.</text>
</comment>
<evidence type="ECO:0000256" key="2">
    <source>
        <dbReference type="ARBA" id="ARBA00022707"/>
    </source>
</evidence>
<dbReference type="FunFam" id="1.10.238.10:FF:000009">
    <property type="entry name" value="Visinin-like protein 1"/>
    <property type="match status" value="1"/>
</dbReference>
<dbReference type="OMA" id="EYVFNVF"/>
<proteinExistence type="inferred from homology"/>
<dbReference type="GO" id="GO:0005509">
    <property type="term" value="F:calcium ion binding"/>
    <property type="evidence" value="ECO:0007669"/>
    <property type="project" value="InterPro"/>
</dbReference>
<gene>
    <name evidence="9" type="ORF">DIURU_003127</name>
</gene>
<dbReference type="SMART" id="SM00054">
    <property type="entry name" value="EFh"/>
    <property type="match status" value="2"/>
</dbReference>
<reference evidence="9 10" key="1">
    <citation type="submission" date="2019-07" db="EMBL/GenBank/DDBJ databases">
        <title>Genome assembly of two rare yeast pathogens: Diutina rugosa and Trichomonascus ciferrii.</title>
        <authorList>
            <person name="Mixao V."/>
            <person name="Saus E."/>
            <person name="Hansen A."/>
            <person name="Lass-Flor C."/>
            <person name="Gabaldon T."/>
        </authorList>
    </citation>
    <scope>NUCLEOTIDE SEQUENCE [LARGE SCALE GENOMIC DNA]</scope>
    <source>
        <strain evidence="9 10">CBS 613</strain>
    </source>
</reference>
<dbReference type="AlphaFoldDB" id="A0A642UM25"/>
<dbReference type="InterPro" id="IPR011992">
    <property type="entry name" value="EF-hand-dom_pair"/>
</dbReference>
<dbReference type="PANTHER" id="PTHR23055:SF178">
    <property type="entry name" value="NEUROCALCIN HOMOLOG"/>
    <property type="match status" value="1"/>
</dbReference>
<name>A0A642UM25_DIURU</name>
<evidence type="ECO:0000256" key="3">
    <source>
        <dbReference type="ARBA" id="ARBA00022723"/>
    </source>
</evidence>
<dbReference type="PRINTS" id="PR00450">
    <property type="entry name" value="RECOVERIN"/>
</dbReference>
<evidence type="ECO:0000256" key="4">
    <source>
        <dbReference type="ARBA" id="ARBA00022737"/>
    </source>
</evidence>
<dbReference type="InterPro" id="IPR028846">
    <property type="entry name" value="Recoverin"/>
</dbReference>
<dbReference type="InterPro" id="IPR018247">
    <property type="entry name" value="EF_Hand_1_Ca_BS"/>
</dbReference>
<dbReference type="GO" id="GO:0016020">
    <property type="term" value="C:membrane"/>
    <property type="evidence" value="ECO:0007669"/>
    <property type="project" value="TreeGrafter"/>
</dbReference>
<dbReference type="InterPro" id="IPR002048">
    <property type="entry name" value="EF_hand_dom"/>
</dbReference>
<evidence type="ECO:0000313" key="10">
    <source>
        <dbReference type="Proteomes" id="UP000449547"/>
    </source>
</evidence>
<evidence type="ECO:0000256" key="5">
    <source>
        <dbReference type="ARBA" id="ARBA00022837"/>
    </source>
</evidence>
<dbReference type="CDD" id="cd00051">
    <property type="entry name" value="EFh"/>
    <property type="match status" value="1"/>
</dbReference>
<keyword evidence="4" id="KW-0677">Repeat</keyword>